<comment type="caution">
    <text evidence="5">The sequence shown here is derived from an EMBL/GenBank/DDBJ whole genome shotgun (WGS) entry which is preliminary data.</text>
</comment>
<comment type="similarity">
    <text evidence="1">Belongs to the glycosyltransferase 2 family.</text>
</comment>
<dbReference type="Proteomes" id="UP000006765">
    <property type="component" value="Unassembled WGS sequence"/>
</dbReference>
<proteinExistence type="inferred from homology"/>
<dbReference type="eggNOG" id="COG1216">
    <property type="taxonomic scope" value="Bacteria"/>
</dbReference>
<dbReference type="AlphaFoldDB" id="K2HSW4"/>
<dbReference type="PANTHER" id="PTHR43179">
    <property type="entry name" value="RHAMNOSYLTRANSFERASE WBBL"/>
    <property type="match status" value="1"/>
</dbReference>
<dbReference type="Gene3D" id="3.90.550.10">
    <property type="entry name" value="Spore Coat Polysaccharide Biosynthesis Protein SpsA, Chain A"/>
    <property type="match status" value="1"/>
</dbReference>
<dbReference type="PANTHER" id="PTHR43179:SF12">
    <property type="entry name" value="GALACTOFURANOSYLTRANSFERASE GLFT2"/>
    <property type="match status" value="1"/>
</dbReference>
<dbReference type="STRING" id="1231392.OCGS_0186"/>
<keyword evidence="3 5" id="KW-0808">Transferase</keyword>
<evidence type="ECO:0000259" key="4">
    <source>
        <dbReference type="Pfam" id="PF00535"/>
    </source>
</evidence>
<dbReference type="SUPFAM" id="SSF53448">
    <property type="entry name" value="Nucleotide-diphospho-sugar transferases"/>
    <property type="match status" value="1"/>
</dbReference>
<dbReference type="InterPro" id="IPR001173">
    <property type="entry name" value="Glyco_trans_2-like"/>
</dbReference>
<dbReference type="Pfam" id="PF00535">
    <property type="entry name" value="Glycos_transf_2"/>
    <property type="match status" value="1"/>
</dbReference>
<dbReference type="EMBL" id="AMGO01000005">
    <property type="protein sequence ID" value="EKE45714.1"/>
    <property type="molecule type" value="Genomic_DNA"/>
</dbReference>
<evidence type="ECO:0000313" key="5">
    <source>
        <dbReference type="EMBL" id="EKE45714.1"/>
    </source>
</evidence>
<accession>K2HSW4</accession>
<keyword evidence="6" id="KW-1185">Reference proteome</keyword>
<gene>
    <name evidence="5" type="ORF">OCGS_0186</name>
</gene>
<dbReference type="InterPro" id="IPR029044">
    <property type="entry name" value="Nucleotide-diphossugar_trans"/>
</dbReference>
<sequence>MDMTASATPRPDVAIVIPSYDRPRQLQTCLRHIAALEGGPWRTIVVDDGSPAPLAPVCEGAGPWATCLRQPNAGPGVARNTGARAAEGARWLLFTDDDCRPRPDWALRLLAGQDGVPLRLAGGRIDNALPDNVYSTASQSLSTYLYHYYQSQGSDMRFFTTNNMCCLRDDFLRVGGFDPTFGIASEDRDLSLRWKDAGGTLVYLPDAVVDHAHDLTLGGFWRQHSNYGRGARQLHLTMDGRGDPRPKVERAAFYAGMLGWPLRHSQRMRLYESFLIGLSQVAMVSGYARAIRAERRAGRGRD</sequence>
<name>K2HSW4_9RHOB</name>
<evidence type="ECO:0000256" key="2">
    <source>
        <dbReference type="ARBA" id="ARBA00022676"/>
    </source>
</evidence>
<dbReference type="GO" id="GO:0016757">
    <property type="term" value="F:glycosyltransferase activity"/>
    <property type="evidence" value="ECO:0007669"/>
    <property type="project" value="UniProtKB-KW"/>
</dbReference>
<organism evidence="5 6">
    <name type="scientific">Oceaniovalibus guishaninsula JLT2003</name>
    <dbReference type="NCBI Taxonomy" id="1231392"/>
    <lineage>
        <taxon>Bacteria</taxon>
        <taxon>Pseudomonadati</taxon>
        <taxon>Pseudomonadota</taxon>
        <taxon>Alphaproteobacteria</taxon>
        <taxon>Rhodobacterales</taxon>
        <taxon>Roseobacteraceae</taxon>
        <taxon>Oceaniovalibus</taxon>
    </lineage>
</organism>
<evidence type="ECO:0000256" key="3">
    <source>
        <dbReference type="ARBA" id="ARBA00022679"/>
    </source>
</evidence>
<feature type="domain" description="Glycosyltransferase 2-like" evidence="4">
    <location>
        <begin position="15"/>
        <end position="152"/>
    </location>
</feature>
<evidence type="ECO:0000256" key="1">
    <source>
        <dbReference type="ARBA" id="ARBA00006739"/>
    </source>
</evidence>
<protein>
    <submittedName>
        <fullName evidence="5">Putative glycosyltransferase</fullName>
    </submittedName>
</protein>
<evidence type="ECO:0000313" key="6">
    <source>
        <dbReference type="Proteomes" id="UP000006765"/>
    </source>
</evidence>
<reference evidence="5 6" key="1">
    <citation type="journal article" date="2012" name="J. Bacteriol.">
        <title>Draft Genome Sequence of Oceaniovalibus guishaninsula JLT2003T.</title>
        <authorList>
            <person name="Tang K."/>
            <person name="Liu K."/>
            <person name="Jiao N."/>
        </authorList>
    </citation>
    <scope>NUCLEOTIDE SEQUENCE [LARGE SCALE GENOMIC DNA]</scope>
    <source>
        <strain evidence="5 6">JLT2003</strain>
    </source>
</reference>
<keyword evidence="2" id="KW-0328">Glycosyltransferase</keyword>